<dbReference type="SUPFAM" id="SSF56112">
    <property type="entry name" value="Protein kinase-like (PK-like)"/>
    <property type="match status" value="1"/>
</dbReference>
<dbReference type="GO" id="GO:0005524">
    <property type="term" value="F:ATP binding"/>
    <property type="evidence" value="ECO:0007669"/>
    <property type="project" value="UniProtKB-KW"/>
</dbReference>
<feature type="region of interest" description="Disordered" evidence="5">
    <location>
        <begin position="497"/>
        <end position="526"/>
    </location>
</feature>
<dbReference type="InterPro" id="IPR036537">
    <property type="entry name" value="Adaptor_Cbl_N_dom_sf"/>
</dbReference>
<dbReference type="InterPro" id="IPR006597">
    <property type="entry name" value="Sel1-like"/>
</dbReference>
<accession>A0A9N9CKD5</accession>
<feature type="compositionally biased region" description="Polar residues" evidence="5">
    <location>
        <begin position="514"/>
        <end position="524"/>
    </location>
</feature>
<comment type="caution">
    <text evidence="7">The sequence shown here is derived from an EMBL/GenBank/DDBJ whole genome shotgun (WGS) entry which is preliminary data.</text>
</comment>
<evidence type="ECO:0000256" key="1">
    <source>
        <dbReference type="ARBA" id="ARBA00022679"/>
    </source>
</evidence>
<dbReference type="GO" id="GO:0004674">
    <property type="term" value="F:protein serine/threonine kinase activity"/>
    <property type="evidence" value="ECO:0007669"/>
    <property type="project" value="TreeGrafter"/>
</dbReference>
<dbReference type="Pfam" id="PF07714">
    <property type="entry name" value="PK_Tyr_Ser-Thr"/>
    <property type="match status" value="1"/>
</dbReference>
<dbReference type="GO" id="GO:0007166">
    <property type="term" value="P:cell surface receptor signaling pathway"/>
    <property type="evidence" value="ECO:0007669"/>
    <property type="project" value="InterPro"/>
</dbReference>
<dbReference type="CDD" id="cd21037">
    <property type="entry name" value="MLKL_NTD"/>
    <property type="match status" value="1"/>
</dbReference>
<dbReference type="SMART" id="SM00671">
    <property type="entry name" value="SEL1"/>
    <property type="match status" value="3"/>
</dbReference>
<dbReference type="PANTHER" id="PTHR44329">
    <property type="entry name" value="SERINE/THREONINE-PROTEIN KINASE TNNI3K-RELATED"/>
    <property type="match status" value="1"/>
</dbReference>
<reference evidence="7" key="1">
    <citation type="submission" date="2021-06" db="EMBL/GenBank/DDBJ databases">
        <authorList>
            <person name="Kallberg Y."/>
            <person name="Tangrot J."/>
            <person name="Rosling A."/>
        </authorList>
    </citation>
    <scope>NUCLEOTIDE SEQUENCE</scope>
    <source>
        <strain evidence="7">IA702</strain>
    </source>
</reference>
<dbReference type="Gene3D" id="1.10.510.10">
    <property type="entry name" value="Transferase(Phosphotransferase) domain 1"/>
    <property type="match status" value="1"/>
</dbReference>
<evidence type="ECO:0000256" key="4">
    <source>
        <dbReference type="ARBA" id="ARBA00022840"/>
    </source>
</evidence>
<dbReference type="Pfam" id="PF08238">
    <property type="entry name" value="Sel1"/>
    <property type="match status" value="3"/>
</dbReference>
<keyword evidence="1" id="KW-0808">Transferase</keyword>
<keyword evidence="3" id="KW-0418">Kinase</keyword>
<organism evidence="7 8">
    <name type="scientific">Paraglomus occultum</name>
    <dbReference type="NCBI Taxonomy" id="144539"/>
    <lineage>
        <taxon>Eukaryota</taxon>
        <taxon>Fungi</taxon>
        <taxon>Fungi incertae sedis</taxon>
        <taxon>Mucoromycota</taxon>
        <taxon>Glomeromycotina</taxon>
        <taxon>Glomeromycetes</taxon>
        <taxon>Paraglomerales</taxon>
        <taxon>Paraglomeraceae</taxon>
        <taxon>Paraglomus</taxon>
    </lineage>
</organism>
<dbReference type="InterPro" id="IPR059179">
    <property type="entry name" value="MLKL-like_MCAfunc"/>
</dbReference>
<dbReference type="EMBL" id="CAJVPJ010001888">
    <property type="protein sequence ID" value="CAG8606899.1"/>
    <property type="molecule type" value="Genomic_DNA"/>
</dbReference>
<keyword evidence="4" id="KW-0067">ATP-binding</keyword>
<dbReference type="Gene3D" id="1.25.40.10">
    <property type="entry name" value="Tetratricopeptide repeat domain"/>
    <property type="match status" value="1"/>
</dbReference>
<dbReference type="InterPro" id="IPR051681">
    <property type="entry name" value="Ser/Thr_Kinases-Pseudokinases"/>
</dbReference>
<dbReference type="AlphaFoldDB" id="A0A9N9CKD5"/>
<dbReference type="Pfam" id="PF22215">
    <property type="entry name" value="MLKL_N"/>
    <property type="match status" value="1"/>
</dbReference>
<dbReference type="InterPro" id="IPR054000">
    <property type="entry name" value="MLKL_N"/>
</dbReference>
<sequence length="735" mass="82933">ETIVNLGQNAARLGVFASTFLPIGGPILAAISAVAIEILNLTEVAEHNKRICRNLSERVQTANQLLQNKVLTAEKDNVALLNYRKALERCRDFIKTISKASTLIRIVTAREIERDFNDVTRDLDLAVGELGLQQIVRTREQVRRDNAMLRDEVKESLQVIEKALANIFDAQMSVQTKMDVLDAKLETIRSAMTHIDDAHVMPPNIESTRISSAHVTDVLENGLPVVRGNGMIRKKMFIAQTVAEKTLGYLRSMSRTLSTIEKQVAILTELRDCQYIVRFYGTLQRDDCLCLIMEWTESGDLYTYLHQTPNLSWDFKIRVATEIASGLVFCHTFDILHHDIRSHNILLTAELTAKIGNFESARKDAEDSILQIPDLNLRYRWLAPEKLKDYANTKYNKQCEIYSFAIVLWELASQQLPYNDIESTTILTDRVTAGYRPPYIPDTPEVYQQIMELGWCDYELKRPTAASMFNALSHLKPSNGDIPSNSFFNLYASISTPPTPTTEEGTSEYDARSRSPSKGGQNAQKAVADLAQPPQECDIMSEPDSTQVGISIMKRSHKPPSISEALSLHRQKLYAQAWPMFEVLAEQEDALAEFYVGYYLYSGKHTVRYDPERAVEYFKRAATRGIPDAQFRYAVALLEGVGIEQTPETNRIGVEYLIKAARNGNSNAMYNYGELLINGLHVAMDLAEGEKWMRMAHDRGHPSAYRTLADRLEELGQAVPEDVSENLNKSVNSSF</sequence>
<dbReference type="InterPro" id="IPR008266">
    <property type="entry name" value="Tyr_kinase_AS"/>
</dbReference>
<evidence type="ECO:0000259" key="6">
    <source>
        <dbReference type="PROSITE" id="PS50011"/>
    </source>
</evidence>
<dbReference type="Proteomes" id="UP000789572">
    <property type="component" value="Unassembled WGS sequence"/>
</dbReference>
<feature type="domain" description="Protein kinase" evidence="6">
    <location>
        <begin position="204"/>
        <end position="488"/>
    </location>
</feature>
<keyword evidence="8" id="KW-1185">Reference proteome</keyword>
<dbReference type="PROSITE" id="PS00109">
    <property type="entry name" value="PROTEIN_KINASE_TYR"/>
    <property type="match status" value="1"/>
</dbReference>
<dbReference type="Gene3D" id="1.20.930.20">
    <property type="entry name" value="Adaptor protein Cbl, N-terminal domain"/>
    <property type="match status" value="1"/>
</dbReference>
<dbReference type="InterPro" id="IPR000719">
    <property type="entry name" value="Prot_kinase_dom"/>
</dbReference>
<evidence type="ECO:0000256" key="5">
    <source>
        <dbReference type="SAM" id="MobiDB-lite"/>
    </source>
</evidence>
<evidence type="ECO:0000256" key="2">
    <source>
        <dbReference type="ARBA" id="ARBA00022741"/>
    </source>
</evidence>
<evidence type="ECO:0000313" key="7">
    <source>
        <dbReference type="EMBL" id="CAG8606899.1"/>
    </source>
</evidence>
<keyword evidence="2" id="KW-0547">Nucleotide-binding</keyword>
<proteinExistence type="predicted"/>
<name>A0A9N9CKD5_9GLOM</name>
<gene>
    <name evidence="7" type="ORF">POCULU_LOCUS7753</name>
</gene>
<dbReference type="InterPro" id="IPR001245">
    <property type="entry name" value="Ser-Thr/Tyr_kinase_cat_dom"/>
</dbReference>
<dbReference type="OrthoDB" id="2314769at2759"/>
<evidence type="ECO:0000256" key="3">
    <source>
        <dbReference type="ARBA" id="ARBA00022777"/>
    </source>
</evidence>
<dbReference type="SUPFAM" id="SSF81901">
    <property type="entry name" value="HCP-like"/>
    <property type="match status" value="1"/>
</dbReference>
<dbReference type="PROSITE" id="PS50011">
    <property type="entry name" value="PROTEIN_KINASE_DOM"/>
    <property type="match status" value="1"/>
</dbReference>
<protein>
    <submittedName>
        <fullName evidence="7">6108_t:CDS:1</fullName>
    </submittedName>
</protein>
<dbReference type="PANTHER" id="PTHR44329:SF288">
    <property type="entry name" value="MITOGEN-ACTIVATED PROTEIN KINASE KINASE KINASE 20"/>
    <property type="match status" value="1"/>
</dbReference>
<dbReference type="InterPro" id="IPR011990">
    <property type="entry name" value="TPR-like_helical_dom_sf"/>
</dbReference>
<evidence type="ECO:0000313" key="8">
    <source>
        <dbReference type="Proteomes" id="UP000789572"/>
    </source>
</evidence>
<feature type="non-terminal residue" evidence="7">
    <location>
        <position position="735"/>
    </location>
</feature>
<dbReference type="InterPro" id="IPR011009">
    <property type="entry name" value="Kinase-like_dom_sf"/>
</dbReference>